<dbReference type="InterPro" id="IPR014825">
    <property type="entry name" value="DNA_alkylation"/>
</dbReference>
<sequence>MSWTAERYQNYIAELKSQGDAKYREFTEKVVSTKYPIIGLRMPFLKKEAKKISRDDPESFLSCVRSDTYEEVLLEALVIANITDLDTYLSYFDSFLDKIDNWAVCDTLVSSSKIMSKERNCFFRKGRILIRSKEPFVARVGFVIFLTHCVTGHYPKQMFPLITHYQSDSYYVGMAIAWLLSVLLIDFYDETKVYLEENHLSKFILQKTVSKACDSYRLSKEQKDELRALKKRLIH</sequence>
<proteinExistence type="predicted"/>
<dbReference type="InterPro" id="IPR016024">
    <property type="entry name" value="ARM-type_fold"/>
</dbReference>
<feature type="transmembrane region" description="Helical" evidence="1">
    <location>
        <begin position="136"/>
        <end position="154"/>
    </location>
</feature>
<evidence type="ECO:0000313" key="3">
    <source>
        <dbReference type="Proteomes" id="UP000886725"/>
    </source>
</evidence>
<reference evidence="2" key="1">
    <citation type="submission" date="2020-10" db="EMBL/GenBank/DDBJ databases">
        <authorList>
            <person name="Gilroy R."/>
        </authorList>
    </citation>
    <scope>NUCLEOTIDE SEQUENCE</scope>
    <source>
        <strain evidence="2">CHK165-10780</strain>
    </source>
</reference>
<comment type="caution">
    <text evidence="2">The sequence shown here is derived from an EMBL/GenBank/DDBJ whole genome shotgun (WGS) entry which is preliminary data.</text>
</comment>
<keyword evidence="1" id="KW-0812">Transmembrane</keyword>
<dbReference type="Proteomes" id="UP000886725">
    <property type="component" value="Unassembled WGS sequence"/>
</dbReference>
<dbReference type="EMBL" id="DVFU01000021">
    <property type="protein sequence ID" value="HIQ64268.1"/>
    <property type="molecule type" value="Genomic_DNA"/>
</dbReference>
<evidence type="ECO:0000256" key="1">
    <source>
        <dbReference type="SAM" id="Phobius"/>
    </source>
</evidence>
<dbReference type="Gene3D" id="1.25.10.90">
    <property type="match status" value="1"/>
</dbReference>
<organism evidence="2 3">
    <name type="scientific">Candidatus Faecenecus gallistercoris</name>
    <dbReference type="NCBI Taxonomy" id="2840793"/>
    <lineage>
        <taxon>Bacteria</taxon>
        <taxon>Bacillati</taxon>
        <taxon>Bacillota</taxon>
        <taxon>Bacillota incertae sedis</taxon>
        <taxon>Candidatus Faecenecus</taxon>
    </lineage>
</organism>
<gene>
    <name evidence="2" type="ORF">IAC85_00855</name>
</gene>
<name>A0A9D0YYI2_9FIRM</name>
<keyword evidence="1" id="KW-0472">Membrane</keyword>
<dbReference type="AlphaFoldDB" id="A0A9D0YYI2"/>
<evidence type="ECO:0000313" key="2">
    <source>
        <dbReference type="EMBL" id="HIQ64268.1"/>
    </source>
</evidence>
<protein>
    <submittedName>
        <fullName evidence="2">DNA alkylation repair protein</fullName>
    </submittedName>
</protein>
<accession>A0A9D0YYI2</accession>
<dbReference type="Pfam" id="PF08713">
    <property type="entry name" value="DNA_alkylation"/>
    <property type="match status" value="1"/>
</dbReference>
<dbReference type="CDD" id="cd06561">
    <property type="entry name" value="AlkD_like"/>
    <property type="match status" value="1"/>
</dbReference>
<keyword evidence="1" id="KW-1133">Transmembrane helix</keyword>
<dbReference type="PANTHER" id="PTHR34070">
    <property type="entry name" value="ARMADILLO-TYPE FOLD"/>
    <property type="match status" value="1"/>
</dbReference>
<dbReference type="SUPFAM" id="SSF48371">
    <property type="entry name" value="ARM repeat"/>
    <property type="match status" value="1"/>
</dbReference>
<dbReference type="PANTHER" id="PTHR34070:SF1">
    <property type="entry name" value="DNA ALKYLATION REPAIR PROTEIN"/>
    <property type="match status" value="1"/>
</dbReference>
<reference evidence="2" key="2">
    <citation type="journal article" date="2021" name="PeerJ">
        <title>Extensive microbial diversity within the chicken gut microbiome revealed by metagenomics and culture.</title>
        <authorList>
            <person name="Gilroy R."/>
            <person name="Ravi A."/>
            <person name="Getino M."/>
            <person name="Pursley I."/>
            <person name="Horton D.L."/>
            <person name="Alikhan N.F."/>
            <person name="Baker D."/>
            <person name="Gharbi K."/>
            <person name="Hall N."/>
            <person name="Watson M."/>
            <person name="Adriaenssens E.M."/>
            <person name="Foster-Nyarko E."/>
            <person name="Jarju S."/>
            <person name="Secka A."/>
            <person name="Antonio M."/>
            <person name="Oren A."/>
            <person name="Chaudhuri R.R."/>
            <person name="La Ragione R."/>
            <person name="Hildebrand F."/>
            <person name="Pallen M.J."/>
        </authorList>
    </citation>
    <scope>NUCLEOTIDE SEQUENCE</scope>
    <source>
        <strain evidence="2">CHK165-10780</strain>
    </source>
</reference>
<feature type="transmembrane region" description="Helical" evidence="1">
    <location>
        <begin position="169"/>
        <end position="188"/>
    </location>
</feature>